<dbReference type="EMBL" id="VFPG01000001">
    <property type="protein sequence ID" value="TQM32966.1"/>
    <property type="molecule type" value="Genomic_DNA"/>
</dbReference>
<evidence type="ECO:0000313" key="2">
    <source>
        <dbReference type="Proteomes" id="UP000316331"/>
    </source>
</evidence>
<accession>A0A543FGS8</accession>
<comment type="caution">
    <text evidence="1">The sequence shown here is derived from an EMBL/GenBank/DDBJ whole genome shotgun (WGS) entry which is preliminary data.</text>
</comment>
<dbReference type="RefSeq" id="WP_141810801.1">
    <property type="nucleotide sequence ID" value="NZ_VFPG01000001.1"/>
</dbReference>
<gene>
    <name evidence="1" type="ORF">FB390_4673</name>
</gene>
<dbReference type="Proteomes" id="UP000316331">
    <property type="component" value="Unassembled WGS sequence"/>
</dbReference>
<reference evidence="1 2" key="1">
    <citation type="submission" date="2019-06" db="EMBL/GenBank/DDBJ databases">
        <title>Sequencing the genomes of 1000 actinobacteria strains.</title>
        <authorList>
            <person name="Klenk H.-P."/>
        </authorList>
    </citation>
    <scope>NUCLEOTIDE SEQUENCE [LARGE SCALE GENOMIC DNA]</scope>
    <source>
        <strain evidence="1 2">DSM 103495</strain>
    </source>
</reference>
<organism evidence="1 2">
    <name type="scientific">Nocardia bhagyanarayanae</name>
    <dbReference type="NCBI Taxonomy" id="1215925"/>
    <lineage>
        <taxon>Bacteria</taxon>
        <taxon>Bacillati</taxon>
        <taxon>Actinomycetota</taxon>
        <taxon>Actinomycetes</taxon>
        <taxon>Mycobacteriales</taxon>
        <taxon>Nocardiaceae</taxon>
        <taxon>Nocardia</taxon>
    </lineage>
</organism>
<name>A0A543FGS8_9NOCA</name>
<keyword evidence="2" id="KW-1185">Reference proteome</keyword>
<evidence type="ECO:0000313" key="1">
    <source>
        <dbReference type="EMBL" id="TQM32966.1"/>
    </source>
</evidence>
<sequence>MEREQFAQAVFWKLVAHGVTDVEYLADKFSFRRSDGWVSYLGNVYQECCRVSDQEREARIAQFVASMISTHSVPRHWAAASPLLRPVLRPVTRGMGESIPNAQMLARPAFPFVDEAVVVDMPFNRAFVSSDMAREWDVEPALVFDTARANLNRLTQEGRLRDREIIQFRDTGDSYFGSCLLVPGWLAGYSTGGHRPVAFIPDNDTLLVVPDDPALLEQVFEMVEQQYIDAVRPISPQGYTIDEAGRVVPFDQIGAHPARPLALRARCGLAVTEYAIQTRILTDKFDSDLDILPWSDVDPAYVAAVKFETSPEGPITTTVWGEGVEYLLPQTDYVHFVRGDTVEDIELICTVPFDVVVELMGLIPLPGLSPTRFEARHWPDETTLNRLRNASKQAGQ</sequence>
<dbReference type="AlphaFoldDB" id="A0A543FGS8"/>
<protein>
    <submittedName>
        <fullName evidence="1">Uncharacterized protein</fullName>
    </submittedName>
</protein>
<proteinExistence type="predicted"/>
<dbReference type="OrthoDB" id="259915at2"/>